<accession>A0A2K9NPN5</accession>
<keyword evidence="4" id="KW-1185">Reference proteome</keyword>
<dbReference type="EMBL" id="CP025704">
    <property type="protein sequence ID" value="AUN97469.1"/>
    <property type="molecule type" value="Genomic_DNA"/>
</dbReference>
<dbReference type="AlphaFoldDB" id="A0A2K9NPN5"/>
<evidence type="ECO:0000256" key="2">
    <source>
        <dbReference type="RuleBase" id="RU003616"/>
    </source>
</evidence>
<organism evidence="3 4">
    <name type="scientific">Bacteriovorax stolpii</name>
    <name type="common">Bdellovibrio stolpii</name>
    <dbReference type="NCBI Taxonomy" id="960"/>
    <lineage>
        <taxon>Bacteria</taxon>
        <taxon>Pseudomonadati</taxon>
        <taxon>Bdellovibrionota</taxon>
        <taxon>Bacteriovoracia</taxon>
        <taxon>Bacteriovoracales</taxon>
        <taxon>Bacteriovoracaceae</taxon>
        <taxon>Bacteriovorax</taxon>
    </lineage>
</organism>
<dbReference type="InterPro" id="IPR002068">
    <property type="entry name" value="A-crystallin/Hsp20_dom"/>
</dbReference>
<protein>
    <submittedName>
        <fullName evidence="3">Uncharacterized protein</fullName>
    </submittedName>
</protein>
<comment type="similarity">
    <text evidence="1 2">Belongs to the small heat shock protein (HSP20) family.</text>
</comment>
<dbReference type="PANTHER" id="PTHR11527">
    <property type="entry name" value="HEAT-SHOCK PROTEIN 20 FAMILY MEMBER"/>
    <property type="match status" value="1"/>
</dbReference>
<evidence type="ECO:0000256" key="1">
    <source>
        <dbReference type="PROSITE-ProRule" id="PRU00285"/>
    </source>
</evidence>
<sequence length="156" mass="18100">MRNRALINLLQPNYSPFFFDQIFDDTTQNAAYRNFRESEEAYFTTIDMPGVNSSDIAIDMEENIIRVSAERKDAYDKETVVRKYDYIINVPKNVDREKISAHYENGVLNLALHKTVQDKAKKKITISTGERPKSWSDFLNFKKHEAVDGQEAKTVN</sequence>
<dbReference type="KEGG" id="bsto:C0V70_04960"/>
<dbReference type="SUPFAM" id="SSF49764">
    <property type="entry name" value="HSP20-like chaperones"/>
    <property type="match status" value="1"/>
</dbReference>
<evidence type="ECO:0000313" key="4">
    <source>
        <dbReference type="Proteomes" id="UP000235584"/>
    </source>
</evidence>
<proteinExistence type="inferred from homology"/>
<gene>
    <name evidence="3" type="ORF">C0V70_04960</name>
</gene>
<dbReference type="InterPro" id="IPR008978">
    <property type="entry name" value="HSP20-like_chaperone"/>
</dbReference>
<dbReference type="Proteomes" id="UP000235584">
    <property type="component" value="Chromosome"/>
</dbReference>
<dbReference type="PROSITE" id="PS01031">
    <property type="entry name" value="SHSP"/>
    <property type="match status" value="1"/>
</dbReference>
<dbReference type="RefSeq" id="WP_102242764.1">
    <property type="nucleotide sequence ID" value="NZ_CP025704.1"/>
</dbReference>
<dbReference type="InterPro" id="IPR031107">
    <property type="entry name" value="Small_HSP"/>
</dbReference>
<reference evidence="3 4" key="1">
    <citation type="submission" date="2018-01" db="EMBL/GenBank/DDBJ databases">
        <title>Complete genome sequence of Bacteriovorax stolpii DSM12778.</title>
        <authorList>
            <person name="Tang B."/>
            <person name="Chang J."/>
        </authorList>
    </citation>
    <scope>NUCLEOTIDE SEQUENCE [LARGE SCALE GENOMIC DNA]</scope>
    <source>
        <strain evidence="3 4">DSM 12778</strain>
    </source>
</reference>
<dbReference type="Pfam" id="PF00011">
    <property type="entry name" value="HSP20"/>
    <property type="match status" value="1"/>
</dbReference>
<dbReference type="CDD" id="cd06464">
    <property type="entry name" value="ACD_sHsps-like"/>
    <property type="match status" value="1"/>
</dbReference>
<evidence type="ECO:0000313" key="3">
    <source>
        <dbReference type="EMBL" id="AUN97469.1"/>
    </source>
</evidence>
<name>A0A2K9NPN5_BACTC</name>
<dbReference type="Gene3D" id="2.60.40.790">
    <property type="match status" value="1"/>
</dbReference>